<reference evidence="2 3" key="1">
    <citation type="submission" date="2021-01" db="EMBL/GenBank/DDBJ databases">
        <title>Whole genome shotgun sequence of Actinoplanes durhamensis NBRC 14914.</title>
        <authorList>
            <person name="Komaki H."/>
            <person name="Tamura T."/>
        </authorList>
    </citation>
    <scope>NUCLEOTIDE SEQUENCE [LARGE SCALE GENOMIC DNA]</scope>
    <source>
        <strain evidence="2 3">NBRC 14914</strain>
    </source>
</reference>
<keyword evidence="3" id="KW-1185">Reference proteome</keyword>
<organism evidence="2 3">
    <name type="scientific">Paractinoplanes durhamensis</name>
    <dbReference type="NCBI Taxonomy" id="113563"/>
    <lineage>
        <taxon>Bacteria</taxon>
        <taxon>Bacillati</taxon>
        <taxon>Actinomycetota</taxon>
        <taxon>Actinomycetes</taxon>
        <taxon>Micromonosporales</taxon>
        <taxon>Micromonosporaceae</taxon>
        <taxon>Paractinoplanes</taxon>
    </lineage>
</organism>
<evidence type="ECO:0000256" key="1">
    <source>
        <dbReference type="SAM" id="MobiDB-lite"/>
    </source>
</evidence>
<name>A0ABQ3Z1E9_9ACTN</name>
<protein>
    <submittedName>
        <fullName evidence="2">Uncharacterized protein</fullName>
    </submittedName>
</protein>
<dbReference type="EMBL" id="BOML01000038">
    <property type="protein sequence ID" value="GIE03404.1"/>
    <property type="molecule type" value="Genomic_DNA"/>
</dbReference>
<feature type="region of interest" description="Disordered" evidence="1">
    <location>
        <begin position="290"/>
        <end position="309"/>
    </location>
</feature>
<evidence type="ECO:0000313" key="3">
    <source>
        <dbReference type="Proteomes" id="UP000637628"/>
    </source>
</evidence>
<evidence type="ECO:0000313" key="2">
    <source>
        <dbReference type="EMBL" id="GIE03404.1"/>
    </source>
</evidence>
<feature type="region of interest" description="Disordered" evidence="1">
    <location>
        <begin position="1"/>
        <end position="37"/>
    </location>
</feature>
<gene>
    <name evidence="2" type="ORF">Adu01nite_47540</name>
</gene>
<dbReference type="RefSeq" id="WP_203729274.1">
    <property type="nucleotide sequence ID" value="NZ_BAAATX010000006.1"/>
</dbReference>
<feature type="compositionally biased region" description="Basic and acidic residues" evidence="1">
    <location>
        <begin position="1"/>
        <end position="15"/>
    </location>
</feature>
<proteinExistence type="predicted"/>
<comment type="caution">
    <text evidence="2">The sequence shown here is derived from an EMBL/GenBank/DDBJ whole genome shotgun (WGS) entry which is preliminary data.</text>
</comment>
<sequence>MSEHTPQHHSEKSDSTDPAPRDGAQTDLVAGDPPTPITVWRTARTEADAGRCIGTRLAARLIAAYSRPGEIVVDLTDGHTLAHACTVGGREHHPAWFTDAASMIIGPASPLPDDNVPLGLADGEPDDVDPPEVSVWFGDDLTDPDLQSIGTPVDMPADGSLHGVTSLVVARWPLDENGEAGNRVRLAWLLTACAHLLRPGGCLILVVAVPAGIPPVPEDFTHVVQAAAGVRLGYLQHIVAVAADTDGDAFIYHLSTDEELLALTGATDGWQAQHMRVHADLLVFSQIQQPASARGKRGDTQRQGGGLRG</sequence>
<dbReference type="Proteomes" id="UP000637628">
    <property type="component" value="Unassembled WGS sequence"/>
</dbReference>
<accession>A0ABQ3Z1E9</accession>